<dbReference type="EMBL" id="BGZK01000499">
    <property type="protein sequence ID" value="GBP47286.1"/>
    <property type="molecule type" value="Genomic_DNA"/>
</dbReference>
<evidence type="ECO:0000313" key="2">
    <source>
        <dbReference type="Proteomes" id="UP000299102"/>
    </source>
</evidence>
<proteinExistence type="predicted"/>
<gene>
    <name evidence="1" type="ORF">EVAR_38050_1</name>
</gene>
<keyword evidence="2" id="KW-1185">Reference proteome</keyword>
<name>A0A4C1W7E6_EUMVA</name>
<organism evidence="1 2">
    <name type="scientific">Eumeta variegata</name>
    <name type="common">Bagworm moth</name>
    <name type="synonym">Eumeta japonica</name>
    <dbReference type="NCBI Taxonomy" id="151549"/>
    <lineage>
        <taxon>Eukaryota</taxon>
        <taxon>Metazoa</taxon>
        <taxon>Ecdysozoa</taxon>
        <taxon>Arthropoda</taxon>
        <taxon>Hexapoda</taxon>
        <taxon>Insecta</taxon>
        <taxon>Pterygota</taxon>
        <taxon>Neoptera</taxon>
        <taxon>Endopterygota</taxon>
        <taxon>Lepidoptera</taxon>
        <taxon>Glossata</taxon>
        <taxon>Ditrysia</taxon>
        <taxon>Tineoidea</taxon>
        <taxon>Psychidae</taxon>
        <taxon>Oiketicinae</taxon>
        <taxon>Eumeta</taxon>
    </lineage>
</organism>
<protein>
    <submittedName>
        <fullName evidence="1">Uncharacterized protein</fullName>
    </submittedName>
</protein>
<dbReference type="AlphaFoldDB" id="A0A4C1W7E6"/>
<reference evidence="1 2" key="1">
    <citation type="journal article" date="2019" name="Commun. Biol.">
        <title>The bagworm genome reveals a unique fibroin gene that provides high tensile strength.</title>
        <authorList>
            <person name="Kono N."/>
            <person name="Nakamura H."/>
            <person name="Ohtoshi R."/>
            <person name="Tomita M."/>
            <person name="Numata K."/>
            <person name="Arakawa K."/>
        </authorList>
    </citation>
    <scope>NUCLEOTIDE SEQUENCE [LARGE SCALE GENOMIC DNA]</scope>
</reference>
<accession>A0A4C1W7E6</accession>
<sequence>MRSRRASLCHNFQASSSLSDFHNRWHVSNRPPVILHYCFQQRERPLLDRGSVYAEPRRGIQFRNAFHNVIQFNVEGRTVASDVRYLSVVINWSSIHVTPSPIESRRRQAGLRDHS</sequence>
<comment type="caution">
    <text evidence="1">The sequence shown here is derived from an EMBL/GenBank/DDBJ whole genome shotgun (WGS) entry which is preliminary data.</text>
</comment>
<dbReference type="Proteomes" id="UP000299102">
    <property type="component" value="Unassembled WGS sequence"/>
</dbReference>
<evidence type="ECO:0000313" key="1">
    <source>
        <dbReference type="EMBL" id="GBP47286.1"/>
    </source>
</evidence>